<dbReference type="AlphaFoldDB" id="A0A9X2K2Y7"/>
<dbReference type="Gene3D" id="3.90.25.10">
    <property type="entry name" value="UDP-galactose 4-epimerase, domain 1"/>
    <property type="match status" value="1"/>
</dbReference>
<dbReference type="Gene3D" id="3.40.50.720">
    <property type="entry name" value="NAD(P)-binding Rossmann-like Domain"/>
    <property type="match status" value="1"/>
</dbReference>
<dbReference type="PANTHER" id="PTHR43162">
    <property type="match status" value="1"/>
</dbReference>
<keyword evidence="4" id="KW-1185">Reference proteome</keyword>
<dbReference type="InterPro" id="IPR051604">
    <property type="entry name" value="Ergot_Alk_Oxidoreductase"/>
</dbReference>
<dbReference type="Proteomes" id="UP001139648">
    <property type="component" value="Unassembled WGS sequence"/>
</dbReference>
<name>A0A9X2K2Y7_9ACTN</name>
<reference evidence="3" key="1">
    <citation type="submission" date="2022-06" db="EMBL/GenBank/DDBJ databases">
        <title>Sequencing the genomes of 1000 actinobacteria strains.</title>
        <authorList>
            <person name="Klenk H.-P."/>
        </authorList>
    </citation>
    <scope>NUCLEOTIDE SEQUENCE</scope>
    <source>
        <strain evidence="3">DSM 46694</strain>
    </source>
</reference>
<dbReference type="Pfam" id="PF13460">
    <property type="entry name" value="NAD_binding_10"/>
    <property type="match status" value="1"/>
</dbReference>
<dbReference type="PANTHER" id="PTHR43162:SF1">
    <property type="entry name" value="PRESTALK A DIFFERENTIATION PROTEIN A"/>
    <property type="match status" value="1"/>
</dbReference>
<evidence type="ECO:0000313" key="4">
    <source>
        <dbReference type="Proteomes" id="UP001139648"/>
    </source>
</evidence>
<dbReference type="EMBL" id="JAMZEB010000002">
    <property type="protein sequence ID" value="MCP2358493.1"/>
    <property type="molecule type" value="Genomic_DNA"/>
</dbReference>
<evidence type="ECO:0000259" key="2">
    <source>
        <dbReference type="Pfam" id="PF13460"/>
    </source>
</evidence>
<feature type="compositionally biased region" description="Basic and acidic residues" evidence="1">
    <location>
        <begin position="193"/>
        <end position="207"/>
    </location>
</feature>
<feature type="domain" description="NAD(P)-binding" evidence="2">
    <location>
        <begin position="8"/>
        <end position="177"/>
    </location>
</feature>
<dbReference type="SUPFAM" id="SSF51735">
    <property type="entry name" value="NAD(P)-binding Rossmann-fold domains"/>
    <property type="match status" value="1"/>
</dbReference>
<feature type="region of interest" description="Disordered" evidence="1">
    <location>
        <begin position="174"/>
        <end position="207"/>
    </location>
</feature>
<gene>
    <name evidence="3" type="ORF">HD597_005513</name>
</gene>
<comment type="caution">
    <text evidence="3">The sequence shown here is derived from an EMBL/GenBank/DDBJ whole genome shotgun (WGS) entry which is preliminary data.</text>
</comment>
<dbReference type="RefSeq" id="WP_253745689.1">
    <property type="nucleotide sequence ID" value="NZ_BAABKA010000059.1"/>
</dbReference>
<organism evidence="3 4">
    <name type="scientific">Nonomuraea thailandensis</name>
    <dbReference type="NCBI Taxonomy" id="1188745"/>
    <lineage>
        <taxon>Bacteria</taxon>
        <taxon>Bacillati</taxon>
        <taxon>Actinomycetota</taxon>
        <taxon>Actinomycetes</taxon>
        <taxon>Streptosporangiales</taxon>
        <taxon>Streptosporangiaceae</taxon>
        <taxon>Nonomuraea</taxon>
    </lineage>
</organism>
<evidence type="ECO:0000256" key="1">
    <source>
        <dbReference type="SAM" id="MobiDB-lite"/>
    </source>
</evidence>
<sequence length="311" mass="33123">MSGVLVTGGTGKTGSVLAELLRRNGVPIRVAARNPSAGDPDAVRFDWNEPGTHRAALHAMDRVYLVPPVNAVNPMPLVEPFLDEAERLGVRRVVLLGSAIVLPNAPGALELAARVRTRPGWVVLRASGFMQNFLRPHPLGERLRRHGEIHTAAGGGRLGWIDARDIAAAASALLTNPDDGSSERPSEGQGEWPNERRGEWLSDGPGDRRDYLLTGPKALSYQDAAAIITARTGRPIQVLPVETDELAAGYRAAGMPAEFAAALAAVDAGLSAGRDDLVSTAVLDLTGRPPRSFDEFVQDHASEWANGVAPW</sequence>
<proteinExistence type="predicted"/>
<accession>A0A9X2K2Y7</accession>
<protein>
    <submittedName>
        <fullName evidence="3">Uncharacterized protein YbjT (DUF2867 family)</fullName>
    </submittedName>
</protein>
<dbReference type="InterPro" id="IPR036291">
    <property type="entry name" value="NAD(P)-bd_dom_sf"/>
</dbReference>
<dbReference type="InterPro" id="IPR016040">
    <property type="entry name" value="NAD(P)-bd_dom"/>
</dbReference>
<evidence type="ECO:0000313" key="3">
    <source>
        <dbReference type="EMBL" id="MCP2358493.1"/>
    </source>
</evidence>